<protein>
    <submittedName>
        <fullName evidence="1">Uncharacterized protein</fullName>
    </submittedName>
</protein>
<accession>A0AAD9WMG8</accession>
<evidence type="ECO:0000313" key="2">
    <source>
        <dbReference type="Proteomes" id="UP001280121"/>
    </source>
</evidence>
<dbReference type="EMBL" id="JANJYI010000009">
    <property type="protein sequence ID" value="KAK2635358.1"/>
    <property type="molecule type" value="Genomic_DNA"/>
</dbReference>
<evidence type="ECO:0000313" key="1">
    <source>
        <dbReference type="EMBL" id="KAK2635358.1"/>
    </source>
</evidence>
<proteinExistence type="predicted"/>
<keyword evidence="2" id="KW-1185">Reference proteome</keyword>
<name>A0AAD9WMG8_9ROSI</name>
<gene>
    <name evidence="1" type="ORF">Ddye_030150</name>
</gene>
<organism evidence="1 2">
    <name type="scientific">Dipteronia dyeriana</name>
    <dbReference type="NCBI Taxonomy" id="168575"/>
    <lineage>
        <taxon>Eukaryota</taxon>
        <taxon>Viridiplantae</taxon>
        <taxon>Streptophyta</taxon>
        <taxon>Embryophyta</taxon>
        <taxon>Tracheophyta</taxon>
        <taxon>Spermatophyta</taxon>
        <taxon>Magnoliopsida</taxon>
        <taxon>eudicotyledons</taxon>
        <taxon>Gunneridae</taxon>
        <taxon>Pentapetalae</taxon>
        <taxon>rosids</taxon>
        <taxon>malvids</taxon>
        <taxon>Sapindales</taxon>
        <taxon>Sapindaceae</taxon>
        <taxon>Hippocastanoideae</taxon>
        <taxon>Acereae</taxon>
        <taxon>Dipteronia</taxon>
    </lineage>
</organism>
<dbReference type="AlphaFoldDB" id="A0AAD9WMG8"/>
<reference evidence="1" key="1">
    <citation type="journal article" date="2023" name="Plant J.">
        <title>Genome sequences and population genomics provide insights into the demographic history, inbreeding, and mutation load of two 'living fossil' tree species of Dipteronia.</title>
        <authorList>
            <person name="Feng Y."/>
            <person name="Comes H.P."/>
            <person name="Chen J."/>
            <person name="Zhu S."/>
            <person name="Lu R."/>
            <person name="Zhang X."/>
            <person name="Li P."/>
            <person name="Qiu J."/>
            <person name="Olsen K.M."/>
            <person name="Qiu Y."/>
        </authorList>
    </citation>
    <scope>NUCLEOTIDE SEQUENCE</scope>
    <source>
        <strain evidence="1">KIB01</strain>
    </source>
</reference>
<dbReference type="Proteomes" id="UP001280121">
    <property type="component" value="Unassembled WGS sequence"/>
</dbReference>
<sequence length="169" mass="19546">MIGVVSIAIKEDEAIVDASIAVNDDEDVALLIRRENVNPLVCINVEEIGQETLEMKHKQHESSYNLHHVTPHHEFHYTHKRNIQVSTMDEFERYGGNQHIPKHEETETQFHYIPELVSNRYDEQFAYVQRLVPPPCTFYSINSGEVAPRPVTMHLEVGELFPSKKQLES</sequence>
<comment type="caution">
    <text evidence="1">The sequence shown here is derived from an EMBL/GenBank/DDBJ whole genome shotgun (WGS) entry which is preliminary data.</text>
</comment>